<evidence type="ECO:0000256" key="2">
    <source>
        <dbReference type="ARBA" id="ARBA00012438"/>
    </source>
</evidence>
<dbReference type="KEGG" id="temp:RBB75_15425"/>
<dbReference type="PROSITE" id="PS50109">
    <property type="entry name" value="HIS_KIN"/>
    <property type="match status" value="1"/>
</dbReference>
<dbReference type="CDD" id="cd00082">
    <property type="entry name" value="HisKA"/>
    <property type="match status" value="1"/>
</dbReference>
<keyword evidence="4" id="KW-0808">Transferase</keyword>
<reference evidence="10" key="2">
    <citation type="journal article" date="2024" name="Environ. Microbiol.">
        <title>Genome analysis and description of Tunturibacter gen. nov. expands the diversity of Terriglobia in tundra soils.</title>
        <authorList>
            <person name="Messyasz A."/>
            <person name="Mannisto M.K."/>
            <person name="Kerkhof L.J."/>
            <person name="Haggblom M.M."/>
        </authorList>
    </citation>
    <scope>NUCLEOTIDE SEQUENCE</scope>
    <source>
        <strain evidence="10">M8UP23</strain>
    </source>
</reference>
<dbReference type="RefSeq" id="WP_353068595.1">
    <property type="nucleotide sequence ID" value="NZ_CP132932.1"/>
</dbReference>
<gene>
    <name evidence="10" type="ORF">RBB75_15425</name>
</gene>
<dbReference type="SMART" id="SM00387">
    <property type="entry name" value="HATPase_c"/>
    <property type="match status" value="1"/>
</dbReference>
<dbReference type="GO" id="GO:0005524">
    <property type="term" value="F:ATP binding"/>
    <property type="evidence" value="ECO:0007669"/>
    <property type="project" value="UniProtKB-KW"/>
</dbReference>
<keyword evidence="8" id="KW-0902">Two-component regulatory system</keyword>
<dbReference type="Gene3D" id="1.10.287.130">
    <property type="match status" value="1"/>
</dbReference>
<evidence type="ECO:0000256" key="6">
    <source>
        <dbReference type="ARBA" id="ARBA00022777"/>
    </source>
</evidence>
<organism evidence="10">
    <name type="scientific">Tunturiibacter empetritectus</name>
    <dbReference type="NCBI Taxonomy" id="3069691"/>
    <lineage>
        <taxon>Bacteria</taxon>
        <taxon>Pseudomonadati</taxon>
        <taxon>Acidobacteriota</taxon>
        <taxon>Terriglobia</taxon>
        <taxon>Terriglobales</taxon>
        <taxon>Acidobacteriaceae</taxon>
        <taxon>Tunturiibacter</taxon>
    </lineage>
</organism>
<reference evidence="10" key="1">
    <citation type="submission" date="2023-08" db="EMBL/GenBank/DDBJ databases">
        <authorList>
            <person name="Messyasz A."/>
            <person name="Mannisto M.K."/>
            <person name="Kerkhof L.J."/>
            <person name="Haggblom M."/>
        </authorList>
    </citation>
    <scope>NUCLEOTIDE SEQUENCE</scope>
    <source>
        <strain evidence="10">M8UP23</strain>
    </source>
</reference>
<dbReference type="GO" id="GO:0000155">
    <property type="term" value="F:phosphorelay sensor kinase activity"/>
    <property type="evidence" value="ECO:0007669"/>
    <property type="project" value="InterPro"/>
</dbReference>
<dbReference type="Gene3D" id="3.30.565.10">
    <property type="entry name" value="Histidine kinase-like ATPase, C-terminal domain"/>
    <property type="match status" value="1"/>
</dbReference>
<dbReference type="PANTHER" id="PTHR43065:SF10">
    <property type="entry name" value="PEROXIDE STRESS-ACTIVATED HISTIDINE KINASE MAK3"/>
    <property type="match status" value="1"/>
</dbReference>
<evidence type="ECO:0000256" key="5">
    <source>
        <dbReference type="ARBA" id="ARBA00022741"/>
    </source>
</evidence>
<dbReference type="InterPro" id="IPR004358">
    <property type="entry name" value="Sig_transdc_His_kin-like_C"/>
</dbReference>
<dbReference type="SUPFAM" id="SSF55785">
    <property type="entry name" value="PYP-like sensor domain (PAS domain)"/>
    <property type="match status" value="1"/>
</dbReference>
<sequence length="654" mass="71198">MRLKTKLVLSATGLTFAIVLVLSALFLSELLRQRIEQTAAANDVLVHEVWLEMRKAVETGLRANPPVDRSDEALHRAVVDALRSETALMQVMNTIVRYSPTVQDVSVTDAHGLTLLSTDPDAVDQPAVFRFSLASVQNGPISRQMRVVFGKPRVLDISQSLERNGAPFLVVHVGVRSTFLKNAYEPWLLDALIFAALAALAAMLSAGLLANVALRPLESISARLESLTKAGGAIPERMLESRNTRSDAVVRVTKTLDRLGEQMRTQEAGYTALQANLNQMLDTLRDGVLLFTADRRAVMVSDAVAYFLGAPLNQDHEKLVGMRLEEIFAPDSVLGEAVLEAFAEGGQVSAQALTLEDGRQVQFSLDRISGQIDEELAGAGSVATLLTLRDMESVAQLGQELEVARRLAAIGRLTAGVGHEVKNPINAMVLHLELLRGKLAPGGAEAFGGAQRHVEILSGEMQRLDRVVQTLADFSRPMELHLKEQDLRQVVEVVMELTAAEMQENRVQVMVDGPREPLMVRVDAQLMQQALLNLLLNGMQAMPEGGAMVVRMRRDHQMAVVEVIDEGEGIPEELLPRIFELYFTTKPKGSGIGLAMTYRILQLHGGAMEVRSNADPGSVERGTTFTFRVPVASGVGGESRKAAGAVQKELGERV</sequence>
<dbReference type="InterPro" id="IPR003594">
    <property type="entry name" value="HATPase_dom"/>
</dbReference>
<dbReference type="SUPFAM" id="SSF55874">
    <property type="entry name" value="ATPase domain of HSP90 chaperone/DNA topoisomerase II/histidine kinase"/>
    <property type="match status" value="1"/>
</dbReference>
<keyword evidence="6" id="KW-0418">Kinase</keyword>
<dbReference type="InterPro" id="IPR036890">
    <property type="entry name" value="HATPase_C_sf"/>
</dbReference>
<keyword evidence="3" id="KW-0597">Phosphoprotein</keyword>
<protein>
    <recommendedName>
        <fullName evidence="2">histidine kinase</fullName>
        <ecNumber evidence="2">2.7.13.3</ecNumber>
    </recommendedName>
</protein>
<evidence type="ECO:0000256" key="4">
    <source>
        <dbReference type="ARBA" id="ARBA00022679"/>
    </source>
</evidence>
<dbReference type="PRINTS" id="PR00344">
    <property type="entry name" value="BCTRLSENSOR"/>
</dbReference>
<dbReference type="SUPFAM" id="SSF47384">
    <property type="entry name" value="Homodimeric domain of signal transducing histidine kinase"/>
    <property type="match status" value="1"/>
</dbReference>
<dbReference type="InterPro" id="IPR035965">
    <property type="entry name" value="PAS-like_dom_sf"/>
</dbReference>
<dbReference type="Pfam" id="PF02518">
    <property type="entry name" value="HATPase_c"/>
    <property type="match status" value="1"/>
</dbReference>
<evidence type="ECO:0000256" key="8">
    <source>
        <dbReference type="ARBA" id="ARBA00023012"/>
    </source>
</evidence>
<dbReference type="SMART" id="SM00388">
    <property type="entry name" value="HisKA"/>
    <property type="match status" value="1"/>
</dbReference>
<dbReference type="EC" id="2.7.13.3" evidence="2"/>
<proteinExistence type="predicted"/>
<dbReference type="InterPro" id="IPR005467">
    <property type="entry name" value="His_kinase_dom"/>
</dbReference>
<evidence type="ECO:0000256" key="1">
    <source>
        <dbReference type="ARBA" id="ARBA00000085"/>
    </source>
</evidence>
<dbReference type="InterPro" id="IPR003661">
    <property type="entry name" value="HisK_dim/P_dom"/>
</dbReference>
<keyword evidence="5" id="KW-0547">Nucleotide-binding</keyword>
<keyword evidence="7 10" id="KW-0067">ATP-binding</keyword>
<accession>A0AAU7ZA16</accession>
<name>A0AAU7ZA16_9BACT</name>
<dbReference type="Pfam" id="PF00512">
    <property type="entry name" value="HisKA"/>
    <property type="match status" value="1"/>
</dbReference>
<dbReference type="PANTHER" id="PTHR43065">
    <property type="entry name" value="SENSOR HISTIDINE KINASE"/>
    <property type="match status" value="1"/>
</dbReference>
<evidence type="ECO:0000259" key="9">
    <source>
        <dbReference type="PROSITE" id="PS50109"/>
    </source>
</evidence>
<evidence type="ECO:0000313" key="10">
    <source>
        <dbReference type="EMBL" id="XCB25823.1"/>
    </source>
</evidence>
<dbReference type="Gene3D" id="3.30.450.20">
    <property type="entry name" value="PAS domain"/>
    <property type="match status" value="1"/>
</dbReference>
<dbReference type="EMBL" id="CP132932">
    <property type="protein sequence ID" value="XCB25823.1"/>
    <property type="molecule type" value="Genomic_DNA"/>
</dbReference>
<evidence type="ECO:0000256" key="7">
    <source>
        <dbReference type="ARBA" id="ARBA00022840"/>
    </source>
</evidence>
<evidence type="ECO:0000256" key="3">
    <source>
        <dbReference type="ARBA" id="ARBA00022553"/>
    </source>
</evidence>
<dbReference type="InterPro" id="IPR036097">
    <property type="entry name" value="HisK_dim/P_sf"/>
</dbReference>
<feature type="domain" description="Histidine kinase" evidence="9">
    <location>
        <begin position="416"/>
        <end position="633"/>
    </location>
</feature>
<comment type="catalytic activity">
    <reaction evidence="1">
        <text>ATP + protein L-histidine = ADP + protein N-phospho-L-histidine.</text>
        <dbReference type="EC" id="2.7.13.3"/>
    </reaction>
</comment>
<dbReference type="AlphaFoldDB" id="A0AAU7ZA16"/>